<reference evidence="17" key="3">
    <citation type="submission" date="2025-09" db="UniProtKB">
        <authorList>
            <consortium name="Ensembl"/>
        </authorList>
    </citation>
    <scope>IDENTIFICATION</scope>
</reference>
<evidence type="ECO:0000259" key="16">
    <source>
        <dbReference type="PROSITE" id="PS50104"/>
    </source>
</evidence>
<dbReference type="InterPro" id="IPR035897">
    <property type="entry name" value="Toll_tir_struct_dom_sf"/>
</dbReference>
<evidence type="ECO:0000256" key="13">
    <source>
        <dbReference type="ARBA" id="ARBA00023198"/>
    </source>
</evidence>
<keyword evidence="7" id="KW-0677">Repeat</keyword>
<dbReference type="InterPro" id="IPR001611">
    <property type="entry name" value="Leu-rich_rpt"/>
</dbReference>
<keyword evidence="6 15" id="KW-0732">Signal</keyword>
<dbReference type="AlphaFoldDB" id="H3CNU2"/>
<dbReference type="Gene3D" id="3.40.50.10140">
    <property type="entry name" value="Toll/interleukin-1 receptor homology (TIR) domain"/>
    <property type="match status" value="1"/>
</dbReference>
<comment type="similarity">
    <text evidence="2">Belongs to the Toll-like receptor family.</text>
</comment>
<dbReference type="InParanoid" id="H3CNU2"/>
<dbReference type="PANTHER" id="PTHR24365">
    <property type="entry name" value="TOLL-LIKE RECEPTOR"/>
    <property type="match status" value="1"/>
</dbReference>
<evidence type="ECO:0000256" key="5">
    <source>
        <dbReference type="ARBA" id="ARBA00022692"/>
    </source>
</evidence>
<keyword evidence="13" id="KW-0395">Inflammatory response</keyword>
<dbReference type="GO" id="GO:0038023">
    <property type="term" value="F:signaling receptor activity"/>
    <property type="evidence" value="ECO:0007669"/>
    <property type="project" value="TreeGrafter"/>
</dbReference>
<keyword evidence="5 14" id="KW-0812">Transmembrane</keyword>
<dbReference type="HOGENOM" id="CLU_006000_4_1_1"/>
<dbReference type="SMART" id="SM00255">
    <property type="entry name" value="TIR"/>
    <property type="match status" value="1"/>
</dbReference>
<evidence type="ECO:0000256" key="14">
    <source>
        <dbReference type="SAM" id="Phobius"/>
    </source>
</evidence>
<keyword evidence="3" id="KW-0399">Innate immunity</keyword>
<evidence type="ECO:0000256" key="3">
    <source>
        <dbReference type="ARBA" id="ARBA00022588"/>
    </source>
</evidence>
<dbReference type="GO" id="GO:0005886">
    <property type="term" value="C:plasma membrane"/>
    <property type="evidence" value="ECO:0007669"/>
    <property type="project" value="TreeGrafter"/>
</dbReference>
<dbReference type="PRINTS" id="PR00019">
    <property type="entry name" value="LEURICHRPT"/>
</dbReference>
<evidence type="ECO:0000256" key="12">
    <source>
        <dbReference type="ARBA" id="ARBA00023180"/>
    </source>
</evidence>
<evidence type="ECO:0000256" key="10">
    <source>
        <dbReference type="ARBA" id="ARBA00023136"/>
    </source>
</evidence>
<dbReference type="InterPro" id="IPR032675">
    <property type="entry name" value="LRR_dom_sf"/>
</dbReference>
<evidence type="ECO:0000256" key="9">
    <source>
        <dbReference type="ARBA" id="ARBA00022989"/>
    </source>
</evidence>
<dbReference type="PANTHER" id="PTHR24365:SF524">
    <property type="entry name" value="TOLL-LIKE RECEPTOR 3"/>
    <property type="match status" value="1"/>
</dbReference>
<dbReference type="InterPro" id="IPR003591">
    <property type="entry name" value="Leu-rich_rpt_typical-subtyp"/>
</dbReference>
<dbReference type="SUPFAM" id="SSF52200">
    <property type="entry name" value="Toll/Interleukin receptor TIR domain"/>
    <property type="match status" value="1"/>
</dbReference>
<accession>H3CNU2</accession>
<dbReference type="GO" id="GO:0006954">
    <property type="term" value="P:inflammatory response"/>
    <property type="evidence" value="ECO:0007669"/>
    <property type="project" value="UniProtKB-KW"/>
</dbReference>
<dbReference type="Pfam" id="PF13676">
    <property type="entry name" value="TIR_2"/>
    <property type="match status" value="1"/>
</dbReference>
<keyword evidence="10 14" id="KW-0472">Membrane</keyword>
<feature type="domain" description="TIR" evidence="16">
    <location>
        <begin position="763"/>
        <end position="904"/>
    </location>
</feature>
<evidence type="ECO:0000256" key="7">
    <source>
        <dbReference type="ARBA" id="ARBA00022737"/>
    </source>
</evidence>
<keyword evidence="11" id="KW-0675">Receptor</keyword>
<comment type="subcellular location">
    <subcellularLocation>
        <location evidence="1">Membrane</location>
        <topology evidence="1">Single-pass membrane protein</topology>
    </subcellularLocation>
</comment>
<evidence type="ECO:0000313" key="18">
    <source>
        <dbReference type="Proteomes" id="UP000007303"/>
    </source>
</evidence>
<reference evidence="17" key="2">
    <citation type="submission" date="2025-08" db="UniProtKB">
        <authorList>
            <consortium name="Ensembl"/>
        </authorList>
    </citation>
    <scope>IDENTIFICATION</scope>
</reference>
<dbReference type="Gene3D" id="3.80.10.10">
    <property type="entry name" value="Ribonuclease Inhibitor"/>
    <property type="match status" value="1"/>
</dbReference>
<evidence type="ECO:0000256" key="15">
    <source>
        <dbReference type="SAM" id="SignalP"/>
    </source>
</evidence>
<dbReference type="Proteomes" id="UP000007303">
    <property type="component" value="Unassembled WGS sequence"/>
</dbReference>
<dbReference type="FunFam" id="3.80.10.10:FF:000137">
    <property type="entry name" value="Toll-like receptor 3"/>
    <property type="match status" value="1"/>
</dbReference>
<feature type="chain" id="PRO_5003581960" evidence="15">
    <location>
        <begin position="22"/>
        <end position="911"/>
    </location>
</feature>
<dbReference type="GeneTree" id="ENSGT00940000166529"/>
<feature type="signal peptide" evidence="15">
    <location>
        <begin position="1"/>
        <end position="21"/>
    </location>
</feature>
<dbReference type="STRING" id="99883.ENSTNIP00000009925"/>
<evidence type="ECO:0000256" key="2">
    <source>
        <dbReference type="ARBA" id="ARBA00009634"/>
    </source>
</evidence>
<proteinExistence type="inferred from homology"/>
<evidence type="ECO:0000313" key="17">
    <source>
        <dbReference type="Ensembl" id="ENSTNIP00000009925.1"/>
    </source>
</evidence>
<evidence type="ECO:0000256" key="6">
    <source>
        <dbReference type="ARBA" id="ARBA00022729"/>
    </source>
</evidence>
<dbReference type="PROSITE" id="PS51450">
    <property type="entry name" value="LRR"/>
    <property type="match status" value="3"/>
</dbReference>
<dbReference type="InterPro" id="IPR000157">
    <property type="entry name" value="TIR_dom"/>
</dbReference>
<evidence type="ECO:0000256" key="1">
    <source>
        <dbReference type="ARBA" id="ARBA00004167"/>
    </source>
</evidence>
<organism evidence="17 18">
    <name type="scientific">Tetraodon nigroviridis</name>
    <name type="common">Spotted green pufferfish</name>
    <name type="synonym">Chelonodon nigroviridis</name>
    <dbReference type="NCBI Taxonomy" id="99883"/>
    <lineage>
        <taxon>Eukaryota</taxon>
        <taxon>Metazoa</taxon>
        <taxon>Chordata</taxon>
        <taxon>Craniata</taxon>
        <taxon>Vertebrata</taxon>
        <taxon>Euteleostomi</taxon>
        <taxon>Actinopterygii</taxon>
        <taxon>Neopterygii</taxon>
        <taxon>Teleostei</taxon>
        <taxon>Neoteleostei</taxon>
        <taxon>Acanthomorphata</taxon>
        <taxon>Eupercaria</taxon>
        <taxon>Tetraodontiformes</taxon>
        <taxon>Tetradontoidea</taxon>
        <taxon>Tetraodontidae</taxon>
        <taxon>Tetraodon</taxon>
    </lineage>
</organism>
<keyword evidence="4" id="KW-0433">Leucine-rich repeat</keyword>
<protein>
    <submittedName>
        <fullName evidence="17">Toll-like receptor 3</fullName>
    </submittedName>
</protein>
<keyword evidence="9 14" id="KW-1133">Transmembrane helix</keyword>
<dbReference type="Pfam" id="PF13855">
    <property type="entry name" value="LRR_8"/>
    <property type="match status" value="6"/>
</dbReference>
<evidence type="ECO:0000256" key="11">
    <source>
        <dbReference type="ARBA" id="ARBA00023170"/>
    </source>
</evidence>
<keyword evidence="8" id="KW-0391">Immunity</keyword>
<evidence type="ECO:0000256" key="4">
    <source>
        <dbReference type="ARBA" id="ARBA00022614"/>
    </source>
</evidence>
<dbReference type="InterPro" id="IPR041015">
    <property type="entry name" value="TLR3_TMD"/>
</dbReference>
<sequence>MFGRPSLFLPALLIMCCCMTGRRHGVSGQRKSSCRVQGDSADCSHLSLDSIPPDLPGNLTSLDMSHNRLRGIPPEALRPYPGLLRLIVNYNSIAKLDGRLCETLPRLRTLNVAHNQLLTLREEDLNPCSGLTELNLSSNRLRLQGEPFSGLQNLKYLDVSLNKLQSARLGSRPQLPALVTLSLAHDTISVLRRDDFSFLNHSSFFRVLNLSSVLLKELEPGCLKPISGLSTVILDGTNTGTQVIAKLCSELSGTAISTLSLRNMKLVTLTNNTFVGLQKTNLSCLDLSRNGLGRIEKGSFLFLPRLQTLILEENNIKHLTSDTFQGLHSLKSLQLTKALVKGHTSANPVIDDFSFQPLKALESLVLQKTAIWKITPQTFTGLTSLMELDLSWSSCVSLKNITNQTFVSLAGSPLRKLNLTGTAITQISPGGFSALRNLTVLLLDSNFIRQTFSGRELEGLAQLEEMHMSLNYQKVNLSSASFVAVPSLRVLTLGKSLISTALNLDPSPFSPLVHLSYLDLSNNNIANIRRTLLKGLGRLKVLKLQHNNFARLWKNANPGGPVMFLQDAVKLRTLLMDSNGLDEIPAEALRGLTELQELSLGSNLLNSLRDSVFNDLTSLQALYLEKNMITTVRPEVFKTPMSNLGLLVMGRNPFDCTCESILWFVKWLNSTNTTSVPGLTEQYTCNTPLAYFNRSIMVFDPLSCKDSTPFQALFVLSSASVILLLVVALFVRFQGWRIQFYWNIMVNRTLGFSDAAVGEGRQFEYDAYVIHAEADGAWVERRLLPLENEKCKFCLEIRDSNPGMSQLESIVNNIRNSRKILFVVTETLLRDPWCRRFTARQALHQVIEASRDSVVLVFLQDVHDHRLSRTLFLRRGMLRSCCVLYWPVHKERVAAFHQKLLIALGMTNRLH</sequence>
<dbReference type="Pfam" id="PF17968">
    <property type="entry name" value="Tlr3_TMD"/>
    <property type="match status" value="1"/>
</dbReference>
<dbReference type="PROSITE" id="PS50104">
    <property type="entry name" value="TIR"/>
    <property type="match status" value="1"/>
</dbReference>
<dbReference type="SUPFAM" id="SSF52058">
    <property type="entry name" value="L domain-like"/>
    <property type="match status" value="2"/>
</dbReference>
<dbReference type="GO" id="GO:0002224">
    <property type="term" value="P:toll-like receptor signaling pathway"/>
    <property type="evidence" value="ECO:0007669"/>
    <property type="project" value="TreeGrafter"/>
</dbReference>
<dbReference type="Ensembl" id="ENSTNIT00000010103.1">
    <property type="protein sequence ID" value="ENSTNIP00000009925.1"/>
    <property type="gene ID" value="ENSTNIG00000007123.1"/>
</dbReference>
<dbReference type="GO" id="GO:0045087">
    <property type="term" value="P:innate immune response"/>
    <property type="evidence" value="ECO:0007669"/>
    <property type="project" value="UniProtKB-KW"/>
</dbReference>
<dbReference type="OMA" id="NWPLHRE"/>
<feature type="transmembrane region" description="Helical" evidence="14">
    <location>
        <begin position="710"/>
        <end position="731"/>
    </location>
</feature>
<name>H3CNU2_TETNG</name>
<reference evidence="18" key="1">
    <citation type="journal article" date="2004" name="Nature">
        <title>Genome duplication in the teleost fish Tetraodon nigroviridis reveals the early vertebrate proto-karyotype.</title>
        <authorList>
            <person name="Jaillon O."/>
            <person name="Aury J.-M."/>
            <person name="Brunet F."/>
            <person name="Petit J.-L."/>
            <person name="Stange-Thomann N."/>
            <person name="Mauceli E."/>
            <person name="Bouneau L."/>
            <person name="Fischer C."/>
            <person name="Ozouf-Costaz C."/>
            <person name="Bernot A."/>
            <person name="Nicaud S."/>
            <person name="Jaffe D."/>
            <person name="Fisher S."/>
            <person name="Lutfalla G."/>
            <person name="Dossat C."/>
            <person name="Segurens B."/>
            <person name="Dasilva C."/>
            <person name="Salanoubat M."/>
            <person name="Levy M."/>
            <person name="Boudet N."/>
            <person name="Castellano S."/>
            <person name="Anthouard V."/>
            <person name="Jubin C."/>
            <person name="Castelli V."/>
            <person name="Katinka M."/>
            <person name="Vacherie B."/>
            <person name="Biemont C."/>
            <person name="Skalli Z."/>
            <person name="Cattolico L."/>
            <person name="Poulain J."/>
            <person name="De Berardinis V."/>
            <person name="Cruaud C."/>
            <person name="Duprat S."/>
            <person name="Brottier P."/>
            <person name="Coutanceau J.-P."/>
            <person name="Gouzy J."/>
            <person name="Parra G."/>
            <person name="Lardier G."/>
            <person name="Chapple C."/>
            <person name="McKernan K.J."/>
            <person name="McEwan P."/>
            <person name="Bosak S."/>
            <person name="Kellis M."/>
            <person name="Volff J.-N."/>
            <person name="Guigo R."/>
            <person name="Zody M.C."/>
            <person name="Mesirov J."/>
            <person name="Lindblad-Toh K."/>
            <person name="Birren B."/>
            <person name="Nusbaum C."/>
            <person name="Kahn D."/>
            <person name="Robinson-Rechavi M."/>
            <person name="Laudet V."/>
            <person name="Schachter V."/>
            <person name="Quetier F."/>
            <person name="Saurin W."/>
            <person name="Scarpelli C."/>
            <person name="Wincker P."/>
            <person name="Lander E.S."/>
            <person name="Weissenbach J."/>
            <person name="Roest Crollius H."/>
        </authorList>
    </citation>
    <scope>NUCLEOTIDE SEQUENCE [LARGE SCALE GENOMIC DNA]</scope>
</reference>
<evidence type="ECO:0000256" key="8">
    <source>
        <dbReference type="ARBA" id="ARBA00022859"/>
    </source>
</evidence>
<keyword evidence="18" id="KW-1185">Reference proteome</keyword>
<keyword evidence="12" id="KW-0325">Glycoprotein</keyword>
<dbReference type="SMART" id="SM00369">
    <property type="entry name" value="LRR_TYP"/>
    <property type="match status" value="14"/>
</dbReference>